<name>A0ABP9PNE1_9PSEU</name>
<dbReference type="InterPro" id="IPR020845">
    <property type="entry name" value="AMP-binding_CS"/>
</dbReference>
<dbReference type="Gene3D" id="3.40.50.12780">
    <property type="entry name" value="N-terminal domain of ligase-like"/>
    <property type="match status" value="1"/>
</dbReference>
<dbReference type="Pfam" id="PF00550">
    <property type="entry name" value="PP-binding"/>
    <property type="match status" value="1"/>
</dbReference>
<accession>A0ABP9PNE1</accession>
<dbReference type="InterPro" id="IPR025110">
    <property type="entry name" value="AMP-bd_C"/>
</dbReference>
<feature type="domain" description="Carrier" evidence="3">
    <location>
        <begin position="491"/>
        <end position="566"/>
    </location>
</feature>
<dbReference type="Proteomes" id="UP001428817">
    <property type="component" value="Unassembled WGS sequence"/>
</dbReference>
<dbReference type="Pfam" id="PF00501">
    <property type="entry name" value="AMP-binding"/>
    <property type="match status" value="1"/>
</dbReference>
<dbReference type="InterPro" id="IPR042099">
    <property type="entry name" value="ANL_N_sf"/>
</dbReference>
<dbReference type="Gene3D" id="3.30.559.30">
    <property type="entry name" value="Nonribosomal peptide synthetase, condensation domain"/>
    <property type="match status" value="1"/>
</dbReference>
<evidence type="ECO:0000256" key="1">
    <source>
        <dbReference type="ARBA" id="ARBA00022450"/>
    </source>
</evidence>
<evidence type="ECO:0000313" key="4">
    <source>
        <dbReference type="EMBL" id="GAA5149360.1"/>
    </source>
</evidence>
<dbReference type="PRINTS" id="PR00154">
    <property type="entry name" value="AMPBINDING"/>
</dbReference>
<dbReference type="NCBIfam" id="TIGR01733">
    <property type="entry name" value="AA-adenyl-dom"/>
    <property type="match status" value="1"/>
</dbReference>
<dbReference type="Pfam" id="PF13193">
    <property type="entry name" value="AMP-binding_C"/>
    <property type="match status" value="1"/>
</dbReference>
<dbReference type="PANTHER" id="PTHR45527:SF1">
    <property type="entry name" value="FATTY ACID SYNTHASE"/>
    <property type="match status" value="1"/>
</dbReference>
<dbReference type="InterPro" id="IPR009081">
    <property type="entry name" value="PP-bd_ACP"/>
</dbReference>
<evidence type="ECO:0000259" key="3">
    <source>
        <dbReference type="PROSITE" id="PS50075"/>
    </source>
</evidence>
<dbReference type="CDD" id="cd05930">
    <property type="entry name" value="A_NRPS"/>
    <property type="match status" value="1"/>
</dbReference>
<protein>
    <recommendedName>
        <fullName evidence="3">Carrier domain-containing protein</fullName>
    </recommendedName>
</protein>
<dbReference type="InterPro" id="IPR020459">
    <property type="entry name" value="AMP-binding"/>
</dbReference>
<sequence length="787" mass="84996">MRLTRQRMLHSILEDQLAERPTDIAVRDRNESLTYRELDRRATRLAGLLRSRGVRPETPVGVCVRRSVDLVVSFFGVLRSGGAYLPLDPANPVERLDWMARDADLTSVVTDTQNRNLVPGSLATVLIDQESAEPDPTWSSAFEQSADSLAYVIYTSGSTGRPKGVMVSHSNAFELVRAQREAGLVPAGSNVLGFAPIGFDASIWEMLMAVGHGAPLHYADSPDDLSGIENCVATLVPSILDVLDPSEMRFTSVISVGERLDASLAKRWSRTVPVSNAYGPAEATVWATLSEVLTRFTEEPGIGRARSGCSVYLVDAMGHLVTPGDVGELCIGGNGVSRGYLGRPGLTAARFQPNPWGPAGSRLYRTGDLARQRPDGSYEFRGRIDDQVKIGGRRVELGEIESALRTIDGVEDARVVLAKAHQGDAKLVAAVRPGNFAGTDEQVINLLKKRLPEYMIPTSISRVDSFPLTVNGKFDGAALRERAPAAEPVSALDHPVNTLVAALWAGTLGVPKVGPDDNFFSLGGHSLLASRLIARLRSTLRVQIPVSSLFQSPVLRVFLDDVVARAIRDRHDPEADRAYWRGLLSDPRDFSEVPPLWSASGPLSAGLPFGDFDVPPGVVEAVRDFARDEWVTPFMVYVAAFGVALGDHVMARELVIGASTGVGQSSGRSPATVLMRVASYDATLATAVASVRSGIVGAYSHDDFPRDIPADLEPDSSGHVLLGFLVSVNEPDSDREPARGAFHLKLTEDVAGLHGAIRIAAEFSDEREILRGFHDTFRTVLRQLHSS</sequence>
<comment type="caution">
    <text evidence="4">The sequence shown here is derived from an EMBL/GenBank/DDBJ whole genome shotgun (WGS) entry which is preliminary data.</text>
</comment>
<dbReference type="SMART" id="SM00823">
    <property type="entry name" value="PKS_PP"/>
    <property type="match status" value="1"/>
</dbReference>
<organism evidence="4 5">
    <name type="scientific">Pseudonocardia eucalypti</name>
    <dbReference type="NCBI Taxonomy" id="648755"/>
    <lineage>
        <taxon>Bacteria</taxon>
        <taxon>Bacillati</taxon>
        <taxon>Actinomycetota</taxon>
        <taxon>Actinomycetes</taxon>
        <taxon>Pseudonocardiales</taxon>
        <taxon>Pseudonocardiaceae</taxon>
        <taxon>Pseudonocardia</taxon>
    </lineage>
</organism>
<dbReference type="RefSeq" id="WP_345702613.1">
    <property type="nucleotide sequence ID" value="NZ_BAABJP010000004.1"/>
</dbReference>
<proteinExistence type="predicted"/>
<dbReference type="PANTHER" id="PTHR45527">
    <property type="entry name" value="NONRIBOSOMAL PEPTIDE SYNTHETASE"/>
    <property type="match status" value="1"/>
</dbReference>
<evidence type="ECO:0000313" key="5">
    <source>
        <dbReference type="Proteomes" id="UP001428817"/>
    </source>
</evidence>
<dbReference type="PROSITE" id="PS50075">
    <property type="entry name" value="CARRIER"/>
    <property type="match status" value="1"/>
</dbReference>
<reference evidence="5" key="1">
    <citation type="journal article" date="2019" name="Int. J. Syst. Evol. Microbiol.">
        <title>The Global Catalogue of Microorganisms (GCM) 10K type strain sequencing project: providing services to taxonomists for standard genome sequencing and annotation.</title>
        <authorList>
            <consortium name="The Broad Institute Genomics Platform"/>
            <consortium name="The Broad Institute Genome Sequencing Center for Infectious Disease"/>
            <person name="Wu L."/>
            <person name="Ma J."/>
        </authorList>
    </citation>
    <scope>NUCLEOTIDE SEQUENCE [LARGE SCALE GENOMIC DNA]</scope>
    <source>
        <strain evidence="5">JCM 18303</strain>
    </source>
</reference>
<evidence type="ECO:0000256" key="2">
    <source>
        <dbReference type="ARBA" id="ARBA00022553"/>
    </source>
</evidence>
<dbReference type="PROSITE" id="PS00455">
    <property type="entry name" value="AMP_BINDING"/>
    <property type="match status" value="1"/>
</dbReference>
<dbReference type="EMBL" id="BAABJP010000004">
    <property type="protein sequence ID" value="GAA5149360.1"/>
    <property type="molecule type" value="Genomic_DNA"/>
</dbReference>
<keyword evidence="1" id="KW-0596">Phosphopantetheine</keyword>
<keyword evidence="2" id="KW-0597">Phosphoprotein</keyword>
<dbReference type="InterPro" id="IPR045851">
    <property type="entry name" value="AMP-bd_C_sf"/>
</dbReference>
<keyword evidence="5" id="KW-1185">Reference proteome</keyword>
<dbReference type="SUPFAM" id="SSF56801">
    <property type="entry name" value="Acetyl-CoA synthetase-like"/>
    <property type="match status" value="1"/>
</dbReference>
<dbReference type="InterPro" id="IPR036736">
    <property type="entry name" value="ACP-like_sf"/>
</dbReference>
<dbReference type="InterPro" id="IPR010071">
    <property type="entry name" value="AA_adenyl_dom"/>
</dbReference>
<dbReference type="Gene3D" id="3.30.300.30">
    <property type="match status" value="1"/>
</dbReference>
<dbReference type="InterPro" id="IPR000873">
    <property type="entry name" value="AMP-dep_synth/lig_dom"/>
</dbReference>
<dbReference type="SUPFAM" id="SSF52777">
    <property type="entry name" value="CoA-dependent acyltransferases"/>
    <property type="match status" value="1"/>
</dbReference>
<dbReference type="SUPFAM" id="SSF47336">
    <property type="entry name" value="ACP-like"/>
    <property type="match status" value="1"/>
</dbReference>
<dbReference type="Gene3D" id="1.10.1200.10">
    <property type="entry name" value="ACP-like"/>
    <property type="match status" value="1"/>
</dbReference>
<gene>
    <name evidence="4" type="ORF">GCM10023321_13080</name>
</gene>
<dbReference type="InterPro" id="IPR020806">
    <property type="entry name" value="PKS_PP-bd"/>
</dbReference>